<keyword evidence="2" id="KW-0547">Nucleotide-binding</keyword>
<dbReference type="HOGENOM" id="CLU_000604_1_1_6"/>
<gene>
    <name evidence="5" type="ORF">Sant_P0035</name>
</gene>
<dbReference type="FunFam" id="3.40.50.300:FF:000425">
    <property type="entry name" value="Probable ABC transporter, ATP-binding subunit"/>
    <property type="match status" value="1"/>
</dbReference>
<dbReference type="PATRIC" id="fig|1239307.3.peg.4556"/>
<dbReference type="GO" id="GO:0015697">
    <property type="term" value="P:quaternary ammonium group transport"/>
    <property type="evidence" value="ECO:0007669"/>
    <property type="project" value="UniProtKB-ARBA"/>
</dbReference>
<feature type="domain" description="ABC transporter" evidence="4">
    <location>
        <begin position="1"/>
        <end position="226"/>
    </location>
</feature>
<geneLocation type="plasmid" evidence="5 6">
    <name>pHS1</name>
</geneLocation>
<dbReference type="SMART" id="SM00382">
    <property type="entry name" value="AAA"/>
    <property type="match status" value="1"/>
</dbReference>
<keyword evidence="3" id="KW-0067">ATP-binding</keyword>
<dbReference type="GO" id="GO:0016887">
    <property type="term" value="F:ATP hydrolysis activity"/>
    <property type="evidence" value="ECO:0007669"/>
    <property type="project" value="InterPro"/>
</dbReference>
<dbReference type="AlphaFoldDB" id="W0I2V0"/>
<dbReference type="InterPro" id="IPR003593">
    <property type="entry name" value="AAA+_ATPase"/>
</dbReference>
<keyword evidence="6" id="KW-1185">Reference proteome</keyword>
<dbReference type="KEGG" id="sod:Sant_P0035"/>
<evidence type="ECO:0000256" key="2">
    <source>
        <dbReference type="ARBA" id="ARBA00022741"/>
    </source>
</evidence>
<reference evidence="5 6" key="1">
    <citation type="journal article" date="2014" name="Genome Biol. Evol.">
        <title>Genome degeneration and adaptation in a nascent stage of symbiosis.</title>
        <authorList>
            <person name="Oakeson K.F."/>
            <person name="Gil R."/>
            <person name="Clayton A.L."/>
            <person name="Dunn D.M."/>
            <person name="von Niederhausern A.C."/>
            <person name="Hamil C."/>
            <person name="Aoyagi A."/>
            <person name="Duval B."/>
            <person name="Baca A."/>
            <person name="Silva F.J."/>
            <person name="Vallier A."/>
            <person name="Jackson D.G."/>
            <person name="Latorre A."/>
            <person name="Weiss R.B."/>
            <person name="Heddi A."/>
            <person name="Moya A."/>
            <person name="Dale C."/>
        </authorList>
    </citation>
    <scope>NUCLEOTIDE SEQUENCE [LARGE SCALE GENOMIC DNA]</scope>
    <source>
        <strain evidence="5 6">HS1</strain>
        <plasmid evidence="6">Plasmid pHS1</plasmid>
    </source>
</reference>
<dbReference type="Pfam" id="PF00005">
    <property type="entry name" value="ABC_tran"/>
    <property type="match status" value="1"/>
</dbReference>
<keyword evidence="5" id="KW-0614">Plasmid</keyword>
<keyword evidence="1" id="KW-0813">Transport</keyword>
<evidence type="ECO:0000256" key="3">
    <source>
        <dbReference type="ARBA" id="ARBA00022840"/>
    </source>
</evidence>
<evidence type="ECO:0000256" key="1">
    <source>
        <dbReference type="ARBA" id="ARBA00022448"/>
    </source>
</evidence>
<dbReference type="PROSITE" id="PS00211">
    <property type="entry name" value="ABC_TRANSPORTER_1"/>
    <property type="match status" value="1"/>
</dbReference>
<dbReference type="PROSITE" id="PS50893">
    <property type="entry name" value="ABC_TRANSPORTER_2"/>
    <property type="match status" value="1"/>
</dbReference>
<dbReference type="Gene3D" id="2.40.50.100">
    <property type="match status" value="1"/>
</dbReference>
<dbReference type="InterPro" id="IPR008995">
    <property type="entry name" value="Mo/tungstate-bd_C_term_dom"/>
</dbReference>
<accession>W0I2V0</accession>
<protein>
    <submittedName>
        <fullName evidence="5">ABC transporter, ATP binding protein</fullName>
    </submittedName>
</protein>
<dbReference type="PANTHER" id="PTHR42781">
    <property type="entry name" value="SPERMIDINE/PUTRESCINE IMPORT ATP-BINDING PROTEIN POTA"/>
    <property type="match status" value="1"/>
</dbReference>
<name>W0I2V0_9GAMM</name>
<dbReference type="InterPro" id="IPR017871">
    <property type="entry name" value="ABC_transporter-like_CS"/>
</dbReference>
<evidence type="ECO:0000313" key="6">
    <source>
        <dbReference type="Proteomes" id="UP000019028"/>
    </source>
</evidence>
<proteinExistence type="predicted"/>
<dbReference type="InterPro" id="IPR003439">
    <property type="entry name" value="ABC_transporter-like_ATP-bd"/>
</dbReference>
<dbReference type="SUPFAM" id="SSF52540">
    <property type="entry name" value="P-loop containing nucleoside triphosphate hydrolases"/>
    <property type="match status" value="1"/>
</dbReference>
<dbReference type="SUPFAM" id="SSF50331">
    <property type="entry name" value="MOP-like"/>
    <property type="match status" value="1"/>
</dbReference>
<evidence type="ECO:0000313" key="5">
    <source>
        <dbReference type="EMBL" id="AHF79082.1"/>
    </source>
</evidence>
<sequence length="341" mass="37746">MGDHRAVAGIDLTIAPGERLVLLGPSGCGKTTTLRMVAGFLKPDAGEIHLNGRLAASARFMLPPEKRQLGMMFQNYAIWPHKTVFNNVAYGLQIAGLAREEVARRVNRMLAVVNLSGYAERKPADLSGGQQQRVALARALVTEPSLLLLDEPLSNLDAAMRQVLRGELRALQARMGVAMLHVTHDQEEALVLADRIVVMNAGRIEQTGTPQAIWQRPQSEFVARFIGKANILTGKVIEVDARQPRVKVERAGLRFWARVDERSPRAAWIGTSRRLMIRPQDFVVRDDGVALPVTHSVFLGNHYDMTLQWDGEPVSAEFRDAPAHPGRLTVAVEDDRAWVLP</sequence>
<dbReference type="PANTHER" id="PTHR42781:SF4">
    <property type="entry name" value="SPERMIDINE_PUTRESCINE IMPORT ATP-BINDING PROTEIN POTA"/>
    <property type="match status" value="1"/>
</dbReference>
<dbReference type="Gene3D" id="3.40.50.300">
    <property type="entry name" value="P-loop containing nucleotide triphosphate hydrolases"/>
    <property type="match status" value="1"/>
</dbReference>
<dbReference type="InterPro" id="IPR027417">
    <property type="entry name" value="P-loop_NTPase"/>
</dbReference>
<dbReference type="EMBL" id="CP006570">
    <property type="protein sequence ID" value="AHF79082.1"/>
    <property type="molecule type" value="Genomic_DNA"/>
</dbReference>
<organism evidence="5 6">
    <name type="scientific">Sodalis praecaptivus</name>
    <dbReference type="NCBI Taxonomy" id="1239307"/>
    <lineage>
        <taxon>Bacteria</taxon>
        <taxon>Pseudomonadati</taxon>
        <taxon>Pseudomonadota</taxon>
        <taxon>Gammaproteobacteria</taxon>
        <taxon>Enterobacterales</taxon>
        <taxon>Bruguierivoracaceae</taxon>
        <taxon>Sodalis</taxon>
    </lineage>
</organism>
<evidence type="ECO:0000259" key="4">
    <source>
        <dbReference type="PROSITE" id="PS50893"/>
    </source>
</evidence>
<dbReference type="InterPro" id="IPR050093">
    <property type="entry name" value="ABC_SmlMolc_Importer"/>
</dbReference>
<dbReference type="Proteomes" id="UP000019028">
    <property type="component" value="Plasmid pHS1"/>
</dbReference>
<dbReference type="GO" id="GO:0005524">
    <property type="term" value="F:ATP binding"/>
    <property type="evidence" value="ECO:0007669"/>
    <property type="project" value="UniProtKB-KW"/>
</dbReference>